<keyword evidence="4 7" id="KW-0812">Transmembrane</keyword>
<evidence type="ECO:0000313" key="10">
    <source>
        <dbReference type="Proteomes" id="UP000002420"/>
    </source>
</evidence>
<evidence type="ECO:0000256" key="2">
    <source>
        <dbReference type="ARBA" id="ARBA00009298"/>
    </source>
</evidence>
<dbReference type="PANTHER" id="PTHR33778:SF1">
    <property type="entry name" value="MAGNESIUM TRANSPORTER YHID-RELATED"/>
    <property type="match status" value="1"/>
</dbReference>
<dbReference type="PANTHER" id="PTHR33778">
    <property type="entry name" value="PROTEIN MGTC"/>
    <property type="match status" value="1"/>
</dbReference>
<comment type="subcellular location">
    <subcellularLocation>
        <location evidence="1">Cell membrane</location>
        <topology evidence="1">Multi-pass membrane protein</topology>
    </subcellularLocation>
</comment>
<feature type="transmembrane region" description="Helical" evidence="7">
    <location>
        <begin position="6"/>
        <end position="26"/>
    </location>
</feature>
<dbReference type="InterPro" id="IPR003416">
    <property type="entry name" value="MgtC/SapB/SrpB/YhiD_fam"/>
</dbReference>
<feature type="transmembrane region" description="Helical" evidence="7">
    <location>
        <begin position="77"/>
        <end position="95"/>
    </location>
</feature>
<organism evidence="9 10">
    <name type="scientific">Trichlorobacter lovleyi (strain ATCC BAA-1151 / DSM 17278 / SZ)</name>
    <name type="common">Geobacter lovleyi</name>
    <dbReference type="NCBI Taxonomy" id="398767"/>
    <lineage>
        <taxon>Bacteria</taxon>
        <taxon>Pseudomonadati</taxon>
        <taxon>Thermodesulfobacteriota</taxon>
        <taxon>Desulfuromonadia</taxon>
        <taxon>Geobacterales</taxon>
        <taxon>Geobacteraceae</taxon>
        <taxon>Trichlorobacter</taxon>
    </lineage>
</organism>
<dbReference type="STRING" id="398767.Glov_1323"/>
<feature type="domain" description="MgtC/SapB/SrpB/YhiD N-terminal" evidence="8">
    <location>
        <begin position="14"/>
        <end position="146"/>
    </location>
</feature>
<dbReference type="Proteomes" id="UP000002420">
    <property type="component" value="Chromosome"/>
</dbReference>
<evidence type="ECO:0000256" key="5">
    <source>
        <dbReference type="ARBA" id="ARBA00022989"/>
    </source>
</evidence>
<name>B3E7R2_TRIL1</name>
<reference evidence="9 10" key="1">
    <citation type="submission" date="2008-05" db="EMBL/GenBank/DDBJ databases">
        <title>Complete sequence of chromosome of Geobacter lovleyi SZ.</title>
        <authorList>
            <consortium name="US DOE Joint Genome Institute"/>
            <person name="Lucas S."/>
            <person name="Copeland A."/>
            <person name="Lapidus A."/>
            <person name="Glavina del Rio T."/>
            <person name="Dalin E."/>
            <person name="Tice H."/>
            <person name="Bruce D."/>
            <person name="Goodwin L."/>
            <person name="Pitluck S."/>
            <person name="Chertkov O."/>
            <person name="Meincke L."/>
            <person name="Brettin T."/>
            <person name="Detter J.C."/>
            <person name="Han C."/>
            <person name="Tapia R."/>
            <person name="Kuske C.R."/>
            <person name="Schmutz J."/>
            <person name="Larimer F."/>
            <person name="Land M."/>
            <person name="Hauser L."/>
            <person name="Kyrpides N."/>
            <person name="Mikhailova N."/>
            <person name="Sung Y."/>
            <person name="Fletcher K.E."/>
            <person name="Ritalahti K.M."/>
            <person name="Loeffler F.E."/>
            <person name="Richardson P."/>
        </authorList>
    </citation>
    <scope>NUCLEOTIDE SEQUENCE [LARGE SCALE GENOMIC DNA]</scope>
    <source>
        <strain evidence="10">ATCC BAA-1151 / DSM 17278 / SZ</strain>
    </source>
</reference>
<dbReference type="OrthoDB" id="9811198at2"/>
<comment type="similarity">
    <text evidence="2">Belongs to the MgtC/SapB family.</text>
</comment>
<dbReference type="InterPro" id="IPR049177">
    <property type="entry name" value="MgtC_SapB_SrpB_YhiD_N"/>
</dbReference>
<evidence type="ECO:0000259" key="8">
    <source>
        <dbReference type="Pfam" id="PF02308"/>
    </source>
</evidence>
<evidence type="ECO:0000256" key="3">
    <source>
        <dbReference type="ARBA" id="ARBA00022475"/>
    </source>
</evidence>
<dbReference type="AlphaFoldDB" id="B3E7R2"/>
<keyword evidence="6 7" id="KW-0472">Membrane</keyword>
<keyword evidence="5 7" id="KW-1133">Transmembrane helix</keyword>
<keyword evidence="10" id="KW-1185">Reference proteome</keyword>
<feature type="transmembrane region" description="Helical" evidence="7">
    <location>
        <begin position="38"/>
        <end position="57"/>
    </location>
</feature>
<sequence>MILSSFEIQLLIRLLLATLLGGLIGLERELHGRPAGFRTHLMVALGAALYMGVSLHFYQVYGALSGNLAVRVDPGRVAAQIVVGIGFLGAGAIIRENASVRGLTTAACLWVAAAIGTACGAGMLLIAVVVTAISLVSLLVLKRVEEGLSRDIYQQVMVSSEYREGQSERIAQAVRDCGSDLMESGIARDVEAGTVTFEFRVRVISGIATCKLVDVLSGIEGVKLVSLR</sequence>
<gene>
    <name evidence="9" type="ordered locus">Glov_1323</name>
</gene>
<accession>B3E7R2</accession>
<dbReference type="PRINTS" id="PR01837">
    <property type="entry name" value="MGTCSAPBPROT"/>
</dbReference>
<evidence type="ECO:0000256" key="1">
    <source>
        <dbReference type="ARBA" id="ARBA00004651"/>
    </source>
</evidence>
<dbReference type="GO" id="GO:0005886">
    <property type="term" value="C:plasma membrane"/>
    <property type="evidence" value="ECO:0007669"/>
    <property type="project" value="UniProtKB-SubCell"/>
</dbReference>
<proteinExistence type="inferred from homology"/>
<feature type="transmembrane region" description="Helical" evidence="7">
    <location>
        <begin position="107"/>
        <end position="140"/>
    </location>
</feature>
<dbReference type="Pfam" id="PF02308">
    <property type="entry name" value="MgtC"/>
    <property type="match status" value="1"/>
</dbReference>
<dbReference type="HOGENOM" id="CLU_079292_0_2_7"/>
<dbReference type="eggNOG" id="COG1285">
    <property type="taxonomic scope" value="Bacteria"/>
</dbReference>
<protein>
    <submittedName>
        <fullName evidence="9">MgtC/SapB transporter</fullName>
    </submittedName>
</protein>
<evidence type="ECO:0000256" key="7">
    <source>
        <dbReference type="SAM" id="Phobius"/>
    </source>
</evidence>
<dbReference type="KEGG" id="glo:Glov_1323"/>
<evidence type="ECO:0000256" key="4">
    <source>
        <dbReference type="ARBA" id="ARBA00022692"/>
    </source>
</evidence>
<evidence type="ECO:0000256" key="6">
    <source>
        <dbReference type="ARBA" id="ARBA00023136"/>
    </source>
</evidence>
<dbReference type="RefSeq" id="WP_012469390.1">
    <property type="nucleotide sequence ID" value="NC_010814.1"/>
</dbReference>
<evidence type="ECO:0000313" key="9">
    <source>
        <dbReference type="EMBL" id="ACD95044.1"/>
    </source>
</evidence>
<keyword evidence="3" id="KW-1003">Cell membrane</keyword>
<dbReference type="EMBL" id="CP001089">
    <property type="protein sequence ID" value="ACD95044.1"/>
    <property type="molecule type" value="Genomic_DNA"/>
</dbReference>